<comment type="similarity">
    <text evidence="8">Belongs to the RNR ribonuclease family. RNase R subfamily.</text>
</comment>
<evidence type="ECO:0000256" key="1">
    <source>
        <dbReference type="ARBA" id="ARBA00001849"/>
    </source>
</evidence>
<dbReference type="NCBIfam" id="TIGR02063">
    <property type="entry name" value="RNase_R"/>
    <property type="match status" value="1"/>
</dbReference>
<evidence type="ECO:0000313" key="10">
    <source>
        <dbReference type="EMBL" id="AXJ00961.1"/>
    </source>
</evidence>
<gene>
    <name evidence="8" type="primary">rnr</name>
    <name evidence="10" type="ORF">CYPRO_1710</name>
</gene>
<evidence type="ECO:0000256" key="8">
    <source>
        <dbReference type="HAMAP-Rule" id="MF_01895"/>
    </source>
</evidence>
<proteinExistence type="inferred from homology"/>
<dbReference type="RefSeq" id="WP_114984206.1">
    <property type="nucleotide sequence ID" value="NZ_CP027806.1"/>
</dbReference>
<dbReference type="InterPro" id="IPR013223">
    <property type="entry name" value="RNase_B_OB_dom"/>
</dbReference>
<dbReference type="CDD" id="cd04471">
    <property type="entry name" value="S1_RNase_R"/>
    <property type="match status" value="1"/>
</dbReference>
<evidence type="ECO:0000313" key="11">
    <source>
        <dbReference type="Proteomes" id="UP000254808"/>
    </source>
</evidence>
<keyword evidence="5 8" id="KW-0378">Hydrolase</keyword>
<dbReference type="PANTHER" id="PTHR23355">
    <property type="entry name" value="RIBONUCLEASE"/>
    <property type="match status" value="1"/>
</dbReference>
<evidence type="ECO:0000256" key="7">
    <source>
        <dbReference type="ARBA" id="ARBA00022884"/>
    </source>
</evidence>
<name>A0A345UKF9_9BACT</name>
<evidence type="ECO:0000256" key="5">
    <source>
        <dbReference type="ARBA" id="ARBA00022801"/>
    </source>
</evidence>
<dbReference type="PANTHER" id="PTHR23355:SF9">
    <property type="entry name" value="DIS3-LIKE EXONUCLEASE 2"/>
    <property type="match status" value="1"/>
</dbReference>
<organism evidence="10 11">
    <name type="scientific">Cyclonatronum proteinivorum</name>
    <dbReference type="NCBI Taxonomy" id="1457365"/>
    <lineage>
        <taxon>Bacteria</taxon>
        <taxon>Pseudomonadati</taxon>
        <taxon>Balneolota</taxon>
        <taxon>Balneolia</taxon>
        <taxon>Balneolales</taxon>
        <taxon>Cyclonatronaceae</taxon>
        <taxon>Cyclonatronum</taxon>
    </lineage>
</organism>
<protein>
    <recommendedName>
        <fullName evidence="8">Ribonuclease R</fullName>
        <shortName evidence="8">RNase R</shortName>
        <ecNumber evidence="8">3.1.13.1</ecNumber>
    </recommendedName>
</protein>
<comment type="subcellular location">
    <subcellularLocation>
        <location evidence="2 8">Cytoplasm</location>
    </subcellularLocation>
</comment>
<evidence type="ECO:0000259" key="9">
    <source>
        <dbReference type="PROSITE" id="PS50126"/>
    </source>
</evidence>
<keyword evidence="7 8" id="KW-0694">RNA-binding</keyword>
<dbReference type="InterPro" id="IPR012340">
    <property type="entry name" value="NA-bd_OB-fold"/>
</dbReference>
<dbReference type="AlphaFoldDB" id="A0A345UKF9"/>
<dbReference type="InterPro" id="IPR004476">
    <property type="entry name" value="RNase_II/RNase_R"/>
</dbReference>
<dbReference type="OrthoDB" id="9764149at2"/>
<comment type="catalytic activity">
    <reaction evidence="1 8">
        <text>Exonucleolytic cleavage in the 3'- to 5'-direction to yield nucleoside 5'-phosphates.</text>
        <dbReference type="EC" id="3.1.13.1"/>
    </reaction>
</comment>
<evidence type="ECO:0000256" key="3">
    <source>
        <dbReference type="ARBA" id="ARBA00022490"/>
    </source>
</evidence>
<dbReference type="GO" id="GO:0006402">
    <property type="term" value="P:mRNA catabolic process"/>
    <property type="evidence" value="ECO:0007669"/>
    <property type="project" value="TreeGrafter"/>
</dbReference>
<dbReference type="Pfam" id="PF17876">
    <property type="entry name" value="CSD2"/>
    <property type="match status" value="1"/>
</dbReference>
<dbReference type="SMART" id="SM00955">
    <property type="entry name" value="RNB"/>
    <property type="match status" value="1"/>
</dbReference>
<keyword evidence="4 8" id="KW-0540">Nuclease</keyword>
<dbReference type="InterPro" id="IPR011805">
    <property type="entry name" value="RNase_R"/>
</dbReference>
<evidence type="ECO:0000256" key="6">
    <source>
        <dbReference type="ARBA" id="ARBA00022839"/>
    </source>
</evidence>
<dbReference type="GO" id="GO:0008859">
    <property type="term" value="F:exoribonuclease II activity"/>
    <property type="evidence" value="ECO:0007669"/>
    <property type="project" value="UniProtKB-UniRule"/>
</dbReference>
<feature type="domain" description="S1 motif" evidence="9">
    <location>
        <begin position="637"/>
        <end position="718"/>
    </location>
</feature>
<dbReference type="HAMAP" id="MF_01895">
    <property type="entry name" value="RNase_R"/>
    <property type="match status" value="1"/>
</dbReference>
<reference evidence="10 11" key="1">
    <citation type="submission" date="2018-03" db="EMBL/GenBank/DDBJ databases">
        <title>Phenotypic and genomic properties of Cyclonatronum proteinivorum gen. nov., sp. nov., a haloalkaliphilic bacteroidete from soda lakes possessing Na+-translocating rhodopsin.</title>
        <authorList>
            <person name="Toshchakov S.V."/>
            <person name="Korzhenkov A."/>
            <person name="Samarov N.I."/>
            <person name="Kublanov I.V."/>
            <person name="Muntyan M.S."/>
            <person name="Sorokin D.Y."/>
        </authorList>
    </citation>
    <scope>NUCLEOTIDE SEQUENCE [LARGE SCALE GENOMIC DNA]</scope>
    <source>
        <strain evidence="10 11">Omega</strain>
    </source>
</reference>
<dbReference type="Gene3D" id="2.40.50.140">
    <property type="entry name" value="Nucleic acid-binding proteins"/>
    <property type="match status" value="2"/>
</dbReference>
<dbReference type="SUPFAM" id="SSF50249">
    <property type="entry name" value="Nucleic acid-binding proteins"/>
    <property type="match status" value="4"/>
</dbReference>
<dbReference type="Pfam" id="PF00773">
    <property type="entry name" value="RNB"/>
    <property type="match status" value="1"/>
</dbReference>
<comment type="function">
    <text evidence="8">3'-5' exoribonuclease that releases 5'-nucleoside monophosphates and is involved in maturation of structured RNAs.</text>
</comment>
<dbReference type="PROSITE" id="PS01175">
    <property type="entry name" value="RIBONUCLEASE_II"/>
    <property type="match status" value="1"/>
</dbReference>
<dbReference type="InterPro" id="IPR050180">
    <property type="entry name" value="RNR_Ribonuclease"/>
</dbReference>
<sequence>MGKKKKVKELESFMLNFLRKNSSYEVPEELLLQTAQHTGGQVKALKRALNRLIDSGAVLRNAKGELSLAKGGAAQAAKSEGLAGRISVNRHGTGFVSLEGYEEDVRIPSKKLGVALDRDIVRIRLQGANRSGRTEGKVLDVVERGKKYYVGTLARENKHAWVIEPDEKSAHTTFFVQPENTGGGQSGDKVIFKLLDWVHPRSLPEAVVTEVLGAKGTNKAEVLSILAENDMISSFTPEVEAWCDQIPLFPGEDEIARRRDIRDMLVFTIDPEDAKDFDDALSISKLDNGNYYLGVHIADVTYYLHPKTVLDDAAHERATSVYLVDRVIPMLPEKLSNGVCSLRPNEDKMTYSCFMEVTPDGEVRDYQIEETATHSKFRLTYEEAQEIIEGKNHPELSGPMEMLVKLTDRLTEKRFQENAIDFESPEPRFVLDKTGKPVDVIIKKRFKAHRLIEECMLLANRTVAEHVDQLRQKSGKKITQDTFPFFYRIHAEPDTERLQQVADHVRPAGIKFDVRKGKVDAKSINNVLEQVKGKSIEYTVNDLLLRSMAKAEYSPKNIGHFGLGFSHYAHFTSPIRRYPDVLVHRLLKSYTAGLPSYNFKNLLTYGEHCSERERAAVTAERDSIKLKQVEYLSTRIGQEFDGVVSGVTERGIYVLLKDIYCEGMVGMSDLDDDFYIYDKRRHCLTGRRKGRTYMLGNELKVRVVNTNLELRQIDFELA</sequence>
<dbReference type="GO" id="GO:0003723">
    <property type="term" value="F:RNA binding"/>
    <property type="evidence" value="ECO:0007669"/>
    <property type="project" value="UniProtKB-UniRule"/>
</dbReference>
<dbReference type="GO" id="GO:0005829">
    <property type="term" value="C:cytosol"/>
    <property type="evidence" value="ECO:0007669"/>
    <property type="project" value="TreeGrafter"/>
</dbReference>
<dbReference type="EC" id="3.1.13.1" evidence="8"/>
<dbReference type="InterPro" id="IPR040476">
    <property type="entry name" value="CSD2"/>
</dbReference>
<dbReference type="InterPro" id="IPR003029">
    <property type="entry name" value="S1_domain"/>
</dbReference>
<keyword evidence="6 8" id="KW-0269">Exonuclease</keyword>
<dbReference type="NCBIfam" id="TIGR00358">
    <property type="entry name" value="3_prime_RNase"/>
    <property type="match status" value="1"/>
</dbReference>
<dbReference type="EMBL" id="CP027806">
    <property type="protein sequence ID" value="AXJ00961.1"/>
    <property type="molecule type" value="Genomic_DNA"/>
</dbReference>
<keyword evidence="11" id="KW-1185">Reference proteome</keyword>
<accession>A0A345UKF9</accession>
<dbReference type="Pfam" id="PF08206">
    <property type="entry name" value="OB_RNB"/>
    <property type="match status" value="1"/>
</dbReference>
<dbReference type="InterPro" id="IPR022966">
    <property type="entry name" value="RNase_II/R_CS"/>
</dbReference>
<evidence type="ECO:0000256" key="2">
    <source>
        <dbReference type="ARBA" id="ARBA00004496"/>
    </source>
</evidence>
<dbReference type="SMART" id="SM00316">
    <property type="entry name" value="S1"/>
    <property type="match status" value="1"/>
</dbReference>
<dbReference type="PROSITE" id="PS50126">
    <property type="entry name" value="S1"/>
    <property type="match status" value="1"/>
</dbReference>
<dbReference type="InterPro" id="IPR001900">
    <property type="entry name" value="RNase_II/R"/>
</dbReference>
<dbReference type="KEGG" id="cprv:CYPRO_1710"/>
<dbReference type="Proteomes" id="UP000254808">
    <property type="component" value="Chromosome"/>
</dbReference>
<keyword evidence="3 8" id="KW-0963">Cytoplasm</keyword>
<dbReference type="Pfam" id="PF00575">
    <property type="entry name" value="S1"/>
    <property type="match status" value="1"/>
</dbReference>
<evidence type="ECO:0000256" key="4">
    <source>
        <dbReference type="ARBA" id="ARBA00022722"/>
    </source>
</evidence>